<feature type="region of interest" description="Disordered" evidence="1">
    <location>
        <begin position="1"/>
        <end position="63"/>
    </location>
</feature>
<keyword evidence="2" id="KW-0614">Plasmid</keyword>
<organism evidence="2">
    <name type="scientific">Streptomyces sp. x3</name>
    <dbReference type="NCBI Taxonomy" id="682314"/>
    <lineage>
        <taxon>Bacteria</taxon>
        <taxon>Bacillati</taxon>
        <taxon>Actinomycetota</taxon>
        <taxon>Actinomycetes</taxon>
        <taxon>Kitasatosporales</taxon>
        <taxon>Streptomycetaceae</taxon>
        <taxon>Streptomyces</taxon>
    </lineage>
</organism>
<sequence length="63" mass="6544">MTTRRPLGTGPAPRTEDEPETPATPRLLPVERITAAHDPAAPLPAAAGAPATGRRQLGTRGRP</sequence>
<evidence type="ECO:0000313" key="2">
    <source>
        <dbReference type="EMBL" id="ACX54949.1"/>
    </source>
</evidence>
<dbReference type="AlphaFoldDB" id="D0F1Q3"/>
<name>D0F1Q3_9ACTN</name>
<protein>
    <submittedName>
        <fullName evidence="2">PTSC2.5c</fullName>
    </submittedName>
</protein>
<geneLocation type="plasmid" evidence="2">
    <name>pTSC2</name>
</geneLocation>
<reference evidence="2" key="1">
    <citation type="submission" date="2009-09" db="EMBL/GenBank/DDBJ databases">
        <title>The complete DNA sequence of thermophilic Streptomyces plasmid pTSC2.</title>
        <authorList>
            <person name="Zhang Z."/>
            <person name="Chen W."/>
            <person name="Qin Z."/>
        </authorList>
    </citation>
    <scope>NUCLEOTIDE SEQUENCE</scope>
    <source>
        <strain evidence="2">X3</strain>
        <plasmid evidence="2">pTSC2</plasmid>
    </source>
</reference>
<proteinExistence type="predicted"/>
<feature type="compositionally biased region" description="Low complexity" evidence="1">
    <location>
        <begin position="36"/>
        <end position="51"/>
    </location>
</feature>
<dbReference type="EMBL" id="GQ984145">
    <property type="protein sequence ID" value="ACX54949.1"/>
    <property type="molecule type" value="Genomic_DNA"/>
</dbReference>
<evidence type="ECO:0000256" key="1">
    <source>
        <dbReference type="SAM" id="MobiDB-lite"/>
    </source>
</evidence>
<accession>D0F1Q3</accession>